<keyword evidence="2" id="KW-1185">Reference proteome</keyword>
<sequence length="570" mass="62499">MASGIVAGAGKVAADFSDTGIYRFNPVASPEDDFLSLLNEAQKKNPSLYFATYTLEDLQRGTDIVNDAKYPISQLQTGVNRPGESGGHALGPASANSRVRVPFIEVLTNRSGDVRRRPILLEPRRLMCVPRHLVLQVDYQQLLQKAEVRNVTETTYVPLHVTGTTTCVAYVPLHVTGTTTCVAYVPLHVTIACFLETGSRNTTESTMVKLAGYIAALECKGGMKENPEKTRRPATSFATIPTCGLTGNRTRFASTGSESSSYYVNRGPTSFGTIFDSQCLSRSFRVSQRPHCIASARFVVGPDARQVRETPSERQSVADLSRRDTRGVYRGLPLPIREETQPSATSIKDSCVAHQKSKHGKVGEVARRSIMEPKCRADELSRRPGAHIRCPTRDDEAKRMTSGQFAYSLTAEVRPSAHGDTTGNCDTRYSRSFLGDLGSCSVELRLPLELHENGAVPECNDGWENPLSSGIVRHDSHLRKSGSDLRRGSKPIHLCGRYWSSLLERDFLMQSALEQLNVAHVVTVSVYVRNLFRITAGPRQSFSTVPPSFQLTGRLAMVAAQAVDSTGFSL</sequence>
<dbReference type="EMBL" id="JARBHB010000002">
    <property type="protein sequence ID" value="KAJ8893750.1"/>
    <property type="molecule type" value="Genomic_DNA"/>
</dbReference>
<accession>A0ABQ9IAR0</accession>
<reference evidence="1 2" key="1">
    <citation type="submission" date="2023-02" db="EMBL/GenBank/DDBJ databases">
        <title>LHISI_Scaffold_Assembly.</title>
        <authorList>
            <person name="Stuart O.P."/>
            <person name="Cleave R."/>
            <person name="Magrath M.J.L."/>
            <person name="Mikheyev A.S."/>
        </authorList>
    </citation>
    <scope>NUCLEOTIDE SEQUENCE [LARGE SCALE GENOMIC DNA]</scope>
    <source>
        <strain evidence="1">Daus_M_001</strain>
        <tissue evidence="1">Leg muscle</tissue>
    </source>
</reference>
<comment type="caution">
    <text evidence="1">The sequence shown here is derived from an EMBL/GenBank/DDBJ whole genome shotgun (WGS) entry which is preliminary data.</text>
</comment>
<organism evidence="1 2">
    <name type="scientific">Dryococelus australis</name>
    <dbReference type="NCBI Taxonomy" id="614101"/>
    <lineage>
        <taxon>Eukaryota</taxon>
        <taxon>Metazoa</taxon>
        <taxon>Ecdysozoa</taxon>
        <taxon>Arthropoda</taxon>
        <taxon>Hexapoda</taxon>
        <taxon>Insecta</taxon>
        <taxon>Pterygota</taxon>
        <taxon>Neoptera</taxon>
        <taxon>Polyneoptera</taxon>
        <taxon>Phasmatodea</taxon>
        <taxon>Verophasmatodea</taxon>
        <taxon>Anareolatae</taxon>
        <taxon>Phasmatidae</taxon>
        <taxon>Eurycanthinae</taxon>
        <taxon>Dryococelus</taxon>
    </lineage>
</organism>
<dbReference type="Proteomes" id="UP001159363">
    <property type="component" value="Chromosome 2"/>
</dbReference>
<proteinExistence type="predicted"/>
<name>A0ABQ9IAR0_9NEOP</name>
<gene>
    <name evidence="1" type="ORF">PR048_006350</name>
</gene>
<evidence type="ECO:0000313" key="1">
    <source>
        <dbReference type="EMBL" id="KAJ8893750.1"/>
    </source>
</evidence>
<evidence type="ECO:0000313" key="2">
    <source>
        <dbReference type="Proteomes" id="UP001159363"/>
    </source>
</evidence>
<protein>
    <submittedName>
        <fullName evidence="1">Uncharacterized protein</fullName>
    </submittedName>
</protein>